<evidence type="ECO:0000256" key="5">
    <source>
        <dbReference type="RuleBase" id="RU363041"/>
    </source>
</evidence>
<dbReference type="InterPro" id="IPR051598">
    <property type="entry name" value="TSUP/Inactive_protease-like"/>
</dbReference>
<dbReference type="InterPro" id="IPR002781">
    <property type="entry name" value="TM_pro_TauE-like"/>
</dbReference>
<comment type="caution">
    <text evidence="6">The sequence shown here is derived from an EMBL/GenBank/DDBJ whole genome shotgun (WGS) entry which is preliminary data.</text>
</comment>
<comment type="subcellular location">
    <subcellularLocation>
        <location evidence="5">Cell membrane</location>
        <topology evidence="5">Multi-pass membrane protein</topology>
    </subcellularLocation>
    <subcellularLocation>
        <location evidence="1">Membrane</location>
        <topology evidence="1">Multi-pass membrane protein</topology>
    </subcellularLocation>
</comment>
<dbReference type="PANTHER" id="PTHR43701">
    <property type="entry name" value="MEMBRANE TRANSPORTER PROTEIN MJ0441-RELATED"/>
    <property type="match status" value="1"/>
</dbReference>
<dbReference type="PANTHER" id="PTHR43701:SF2">
    <property type="entry name" value="MEMBRANE TRANSPORTER PROTEIN YJNA-RELATED"/>
    <property type="match status" value="1"/>
</dbReference>
<dbReference type="Proteomes" id="UP001180825">
    <property type="component" value="Unassembled WGS sequence"/>
</dbReference>
<keyword evidence="5" id="KW-1003">Cell membrane</keyword>
<evidence type="ECO:0000313" key="7">
    <source>
        <dbReference type="Proteomes" id="UP001180825"/>
    </source>
</evidence>
<feature type="transmembrane region" description="Helical" evidence="5">
    <location>
        <begin position="219"/>
        <end position="241"/>
    </location>
</feature>
<dbReference type="EMBL" id="JAVDXV010000012">
    <property type="protein sequence ID" value="MDR7335869.1"/>
    <property type="molecule type" value="Genomic_DNA"/>
</dbReference>
<keyword evidence="4 5" id="KW-0472">Membrane</keyword>
<reference evidence="6 7" key="1">
    <citation type="submission" date="2023-07" db="EMBL/GenBank/DDBJ databases">
        <title>Sorghum-associated microbial communities from plants grown in Nebraska, USA.</title>
        <authorList>
            <person name="Schachtman D."/>
        </authorList>
    </citation>
    <scope>NUCLEOTIDE SEQUENCE [LARGE SCALE GENOMIC DNA]</scope>
    <source>
        <strain evidence="6 7">BE316</strain>
    </source>
</reference>
<feature type="transmembrane region" description="Helical" evidence="5">
    <location>
        <begin position="40"/>
        <end position="69"/>
    </location>
</feature>
<feature type="transmembrane region" description="Helical" evidence="5">
    <location>
        <begin position="113"/>
        <end position="131"/>
    </location>
</feature>
<feature type="transmembrane region" description="Helical" evidence="5">
    <location>
        <begin position="247"/>
        <end position="264"/>
    </location>
</feature>
<feature type="transmembrane region" description="Helical" evidence="5">
    <location>
        <begin position="12"/>
        <end position="34"/>
    </location>
</feature>
<protein>
    <recommendedName>
        <fullName evidence="5">Probable membrane transporter protein</fullName>
    </recommendedName>
</protein>
<evidence type="ECO:0000256" key="2">
    <source>
        <dbReference type="ARBA" id="ARBA00022692"/>
    </source>
</evidence>
<dbReference type="Pfam" id="PF01925">
    <property type="entry name" value="TauE"/>
    <property type="match status" value="2"/>
</dbReference>
<proteinExistence type="inferred from homology"/>
<dbReference type="RefSeq" id="WP_310332873.1">
    <property type="nucleotide sequence ID" value="NZ_JAVDXV010000012.1"/>
</dbReference>
<feature type="transmembrane region" description="Helical" evidence="5">
    <location>
        <begin position="81"/>
        <end position="101"/>
    </location>
</feature>
<comment type="similarity">
    <text evidence="5">Belongs to the 4-toluene sulfonate uptake permease (TSUP) (TC 2.A.102) family.</text>
</comment>
<keyword evidence="7" id="KW-1185">Reference proteome</keyword>
<evidence type="ECO:0000256" key="1">
    <source>
        <dbReference type="ARBA" id="ARBA00004141"/>
    </source>
</evidence>
<evidence type="ECO:0000256" key="4">
    <source>
        <dbReference type="ARBA" id="ARBA00023136"/>
    </source>
</evidence>
<gene>
    <name evidence="6" type="ORF">J2X21_005036</name>
</gene>
<sequence length="267" mass="27204">MTASTAESPRRILSATLAGAAVGILGGLIGLGGAEFRLPILISLFGFAALHAVILNKAMSLVVVTSALFFRMGTVPAGELLANWPSIVNLLAGSLVGAWLGAGWATRLSSRRLYQVISVMLVAIAVVLLSAHEVHSDGALLHGPAQVVAGLVAGFVIGVVAAVMGVAGGELLIPTLILLFGADIKLAGSLSVAISLPTMVVGFARYSRDSAFDVLRHNGRFVLAMAAGSIVGAAAGGQLLGIVPSQVLLPVLAAILLISAVKVWRHK</sequence>
<feature type="transmembrane region" description="Helical" evidence="5">
    <location>
        <begin position="186"/>
        <end position="207"/>
    </location>
</feature>
<accession>A0ABU2AF74</accession>
<evidence type="ECO:0000313" key="6">
    <source>
        <dbReference type="EMBL" id="MDR7335869.1"/>
    </source>
</evidence>
<keyword evidence="3 5" id="KW-1133">Transmembrane helix</keyword>
<evidence type="ECO:0000256" key="3">
    <source>
        <dbReference type="ARBA" id="ARBA00022989"/>
    </source>
</evidence>
<name>A0ABU2AF74_9BURK</name>
<organism evidence="6 7">
    <name type="scientific">Roseateles asaccharophilus</name>
    <dbReference type="NCBI Taxonomy" id="582607"/>
    <lineage>
        <taxon>Bacteria</taxon>
        <taxon>Pseudomonadati</taxon>
        <taxon>Pseudomonadota</taxon>
        <taxon>Betaproteobacteria</taxon>
        <taxon>Burkholderiales</taxon>
        <taxon>Sphaerotilaceae</taxon>
        <taxon>Roseateles</taxon>
    </lineage>
</organism>
<keyword evidence="2 5" id="KW-0812">Transmembrane</keyword>
<feature type="transmembrane region" description="Helical" evidence="5">
    <location>
        <begin position="143"/>
        <end position="166"/>
    </location>
</feature>